<keyword evidence="1" id="KW-0472">Membrane</keyword>
<gene>
    <name evidence="2" type="ORF">D5018_00390</name>
</gene>
<accession>A0A3L8Q3U9</accession>
<dbReference type="EMBL" id="QZEI01000001">
    <property type="protein sequence ID" value="RLV61612.1"/>
    <property type="molecule type" value="Genomic_DNA"/>
</dbReference>
<proteinExistence type="predicted"/>
<dbReference type="PANTHER" id="PTHR33973">
    <property type="entry name" value="OS07G0153300 PROTEIN"/>
    <property type="match status" value="1"/>
</dbReference>
<protein>
    <submittedName>
        <fullName evidence="2">DUF1365 domain-containing protein</fullName>
    </submittedName>
</protein>
<dbReference type="PANTHER" id="PTHR33973:SF4">
    <property type="entry name" value="OS07G0153300 PROTEIN"/>
    <property type="match status" value="1"/>
</dbReference>
<dbReference type="OrthoDB" id="9778801at2"/>
<comment type="caution">
    <text evidence="2">The sequence shown here is derived from an EMBL/GenBank/DDBJ whole genome shotgun (WGS) entry which is preliminary data.</text>
</comment>
<name>A0A3L8Q3U9_9GAMM</name>
<dbReference type="RefSeq" id="WP_121837011.1">
    <property type="nucleotide sequence ID" value="NZ_ML014753.1"/>
</dbReference>
<keyword evidence="1" id="KW-1133">Transmembrane helix</keyword>
<dbReference type="AlphaFoldDB" id="A0A3L8Q3U9"/>
<evidence type="ECO:0000256" key="1">
    <source>
        <dbReference type="SAM" id="Phobius"/>
    </source>
</evidence>
<evidence type="ECO:0000313" key="2">
    <source>
        <dbReference type="EMBL" id="RLV61612.1"/>
    </source>
</evidence>
<dbReference type="Proteomes" id="UP000281474">
    <property type="component" value="Unassembled WGS sequence"/>
</dbReference>
<dbReference type="InterPro" id="IPR010775">
    <property type="entry name" value="DUF1365"/>
</dbReference>
<keyword evidence="3" id="KW-1185">Reference proteome</keyword>
<sequence length="261" mass="30904">MSKLNFSSIYKGSVYHSRYKPKPHHFDYSLYMMAIDPDEMAGGGVDCWPFGQRWYHPMRFCEKDYLRDDLGSLTQRIKDKVKALGGEKPITRVLMLAQLRCLGLYFSPANFYFCYDNNGKCHYTLVEVSNTPWNERHYYLVDMKFIESEQTQKAFHVSPFMNNDMKYRWAILPPNLNKEDVLIKIQNWNEFELGNPKKLFEAGMFLRKISITRGALFKLWLCVPMMTLKVLFGIYWQAFRLFLKGIPITTYQKQNKVSKDQ</sequence>
<feature type="transmembrane region" description="Helical" evidence="1">
    <location>
        <begin position="215"/>
        <end position="236"/>
    </location>
</feature>
<dbReference type="Pfam" id="PF07103">
    <property type="entry name" value="DUF1365"/>
    <property type="match status" value="1"/>
</dbReference>
<evidence type="ECO:0000313" key="3">
    <source>
        <dbReference type="Proteomes" id="UP000281474"/>
    </source>
</evidence>
<reference evidence="2 3" key="1">
    <citation type="submission" date="2018-09" db="EMBL/GenBank/DDBJ databases">
        <title>Phylogeny of the Shewanellaceae, and recommendation for two new genera, Pseudoshewanella and Parashewanella.</title>
        <authorList>
            <person name="Wang G."/>
        </authorList>
    </citation>
    <scope>NUCLEOTIDE SEQUENCE [LARGE SCALE GENOMIC DNA]</scope>
    <source>
        <strain evidence="2 3">C51</strain>
    </source>
</reference>
<organism evidence="2 3">
    <name type="scientific">Parashewanella curva</name>
    <dbReference type="NCBI Taxonomy" id="2338552"/>
    <lineage>
        <taxon>Bacteria</taxon>
        <taxon>Pseudomonadati</taxon>
        <taxon>Pseudomonadota</taxon>
        <taxon>Gammaproteobacteria</taxon>
        <taxon>Alteromonadales</taxon>
        <taxon>Shewanellaceae</taxon>
        <taxon>Parashewanella</taxon>
    </lineage>
</organism>
<keyword evidence="1" id="KW-0812">Transmembrane</keyword>